<dbReference type="InterPro" id="IPR036396">
    <property type="entry name" value="Cyt_P450_sf"/>
</dbReference>
<dbReference type="Gene3D" id="1.10.630.10">
    <property type="entry name" value="Cytochrome P450"/>
    <property type="match status" value="1"/>
</dbReference>
<dbReference type="AlphaFoldDB" id="A0A9P4IUF0"/>
<evidence type="ECO:0000313" key="8">
    <source>
        <dbReference type="Proteomes" id="UP000799439"/>
    </source>
</evidence>
<dbReference type="GO" id="GO:0004497">
    <property type="term" value="F:monooxygenase activity"/>
    <property type="evidence" value="ECO:0007669"/>
    <property type="project" value="InterPro"/>
</dbReference>
<dbReference type="GO" id="GO:0005506">
    <property type="term" value="F:iron ion binding"/>
    <property type="evidence" value="ECO:0007669"/>
    <property type="project" value="InterPro"/>
</dbReference>
<comment type="cofactor">
    <cofactor evidence="1 5">
        <name>heme</name>
        <dbReference type="ChEBI" id="CHEBI:30413"/>
    </cofactor>
</comment>
<sequence>MTSHKFRKVASKDEDVYFFEFPNRESPEALKVISFLGENLETAAGSPFPRVSHWRELHTTKWKQVKAYKDELVLERLDDAKARLLNSENAEDEMKCATDHIVFREQQAAIKEDREPQHDTPGAKDELVLFLLAGHEKTSNAIKKAITYLTQHPSFQIKLRTNLHSTFERGQRSDIVPSGGAIAKACIPYMDAFIEEVLGHAVLIAAQVRVALHDTELLRHQIRKSIDVVTMSCGPGFRRPDPFVSRIAETDRSKTSQASKGAVPHWSSENFTEFKPDRWIKGTQSDPQAGPSRQFGAGDRGCSGRELACLELRIVLTIILRSSELAPLPEALISHASLAKPAREPIQRYIRPIPLPLACP</sequence>
<dbReference type="PRINTS" id="PR00463">
    <property type="entry name" value="EP450I"/>
</dbReference>
<protein>
    <submittedName>
        <fullName evidence="7">Cytochrome P450</fullName>
    </submittedName>
</protein>
<dbReference type="EMBL" id="ML996093">
    <property type="protein sequence ID" value="KAF2148611.1"/>
    <property type="molecule type" value="Genomic_DNA"/>
</dbReference>
<accession>A0A9P4IUF0</accession>
<organism evidence="7 8">
    <name type="scientific">Myriangium duriaei CBS 260.36</name>
    <dbReference type="NCBI Taxonomy" id="1168546"/>
    <lineage>
        <taxon>Eukaryota</taxon>
        <taxon>Fungi</taxon>
        <taxon>Dikarya</taxon>
        <taxon>Ascomycota</taxon>
        <taxon>Pezizomycotina</taxon>
        <taxon>Dothideomycetes</taxon>
        <taxon>Dothideomycetidae</taxon>
        <taxon>Myriangiales</taxon>
        <taxon>Myriangiaceae</taxon>
        <taxon>Myriangium</taxon>
    </lineage>
</organism>
<dbReference type="InterPro" id="IPR001128">
    <property type="entry name" value="Cyt_P450"/>
</dbReference>
<gene>
    <name evidence="7" type="ORF">K461DRAFT_316374</name>
</gene>
<comment type="caution">
    <text evidence="7">The sequence shown here is derived from an EMBL/GenBank/DDBJ whole genome shotgun (WGS) entry which is preliminary data.</text>
</comment>
<name>A0A9P4IUF0_9PEZI</name>
<comment type="similarity">
    <text evidence="2">Belongs to the cytochrome P450 family.</text>
</comment>
<keyword evidence="4 5" id="KW-0408">Iron</keyword>
<dbReference type="PANTHER" id="PTHR24305">
    <property type="entry name" value="CYTOCHROME P450"/>
    <property type="match status" value="1"/>
</dbReference>
<proteinExistence type="inferred from homology"/>
<dbReference type="InterPro" id="IPR050121">
    <property type="entry name" value="Cytochrome_P450_monoxygenase"/>
</dbReference>
<feature type="region of interest" description="Disordered" evidence="6">
    <location>
        <begin position="280"/>
        <end position="299"/>
    </location>
</feature>
<dbReference type="InterPro" id="IPR002401">
    <property type="entry name" value="Cyt_P450_E_grp-I"/>
</dbReference>
<dbReference type="PANTHER" id="PTHR24305:SF232">
    <property type="entry name" value="P450, PUTATIVE (EUROFUNG)-RELATED"/>
    <property type="match status" value="1"/>
</dbReference>
<evidence type="ECO:0000256" key="5">
    <source>
        <dbReference type="PIRSR" id="PIRSR602401-1"/>
    </source>
</evidence>
<dbReference type="OrthoDB" id="1470350at2759"/>
<dbReference type="GO" id="GO:0020037">
    <property type="term" value="F:heme binding"/>
    <property type="evidence" value="ECO:0007669"/>
    <property type="project" value="InterPro"/>
</dbReference>
<evidence type="ECO:0000256" key="2">
    <source>
        <dbReference type="ARBA" id="ARBA00010617"/>
    </source>
</evidence>
<dbReference type="Pfam" id="PF00067">
    <property type="entry name" value="p450"/>
    <property type="match status" value="2"/>
</dbReference>
<dbReference type="SUPFAM" id="SSF48264">
    <property type="entry name" value="Cytochrome P450"/>
    <property type="match status" value="1"/>
</dbReference>
<keyword evidence="5" id="KW-0349">Heme</keyword>
<feature type="binding site" description="axial binding residue" evidence="5">
    <location>
        <position position="302"/>
    </location>
    <ligand>
        <name>heme</name>
        <dbReference type="ChEBI" id="CHEBI:30413"/>
    </ligand>
    <ligandPart>
        <name>Fe</name>
        <dbReference type="ChEBI" id="CHEBI:18248"/>
    </ligandPart>
</feature>
<reference evidence="7" key="1">
    <citation type="journal article" date="2020" name="Stud. Mycol.">
        <title>101 Dothideomycetes genomes: a test case for predicting lifestyles and emergence of pathogens.</title>
        <authorList>
            <person name="Haridas S."/>
            <person name="Albert R."/>
            <person name="Binder M."/>
            <person name="Bloem J."/>
            <person name="Labutti K."/>
            <person name="Salamov A."/>
            <person name="Andreopoulos B."/>
            <person name="Baker S."/>
            <person name="Barry K."/>
            <person name="Bills G."/>
            <person name="Bluhm B."/>
            <person name="Cannon C."/>
            <person name="Castanera R."/>
            <person name="Culley D."/>
            <person name="Daum C."/>
            <person name="Ezra D."/>
            <person name="Gonzalez J."/>
            <person name="Henrissat B."/>
            <person name="Kuo A."/>
            <person name="Liang C."/>
            <person name="Lipzen A."/>
            <person name="Lutzoni F."/>
            <person name="Magnuson J."/>
            <person name="Mondo S."/>
            <person name="Nolan M."/>
            <person name="Ohm R."/>
            <person name="Pangilinan J."/>
            <person name="Park H.-J."/>
            <person name="Ramirez L."/>
            <person name="Alfaro M."/>
            <person name="Sun H."/>
            <person name="Tritt A."/>
            <person name="Yoshinaga Y."/>
            <person name="Zwiers L.-H."/>
            <person name="Turgeon B."/>
            <person name="Goodwin S."/>
            <person name="Spatafora J."/>
            <person name="Crous P."/>
            <person name="Grigoriev I."/>
        </authorList>
    </citation>
    <scope>NUCLEOTIDE SEQUENCE</scope>
    <source>
        <strain evidence="7">CBS 260.36</strain>
    </source>
</reference>
<keyword evidence="3 5" id="KW-0479">Metal-binding</keyword>
<dbReference type="GO" id="GO:0016705">
    <property type="term" value="F:oxidoreductase activity, acting on paired donors, with incorporation or reduction of molecular oxygen"/>
    <property type="evidence" value="ECO:0007669"/>
    <property type="project" value="InterPro"/>
</dbReference>
<evidence type="ECO:0000256" key="6">
    <source>
        <dbReference type="SAM" id="MobiDB-lite"/>
    </source>
</evidence>
<evidence type="ECO:0000313" key="7">
    <source>
        <dbReference type="EMBL" id="KAF2148611.1"/>
    </source>
</evidence>
<keyword evidence="8" id="KW-1185">Reference proteome</keyword>
<evidence type="ECO:0000256" key="3">
    <source>
        <dbReference type="ARBA" id="ARBA00022723"/>
    </source>
</evidence>
<dbReference type="Proteomes" id="UP000799439">
    <property type="component" value="Unassembled WGS sequence"/>
</dbReference>
<feature type="region of interest" description="Disordered" evidence="6">
    <location>
        <begin position="249"/>
        <end position="268"/>
    </location>
</feature>
<evidence type="ECO:0000256" key="1">
    <source>
        <dbReference type="ARBA" id="ARBA00001971"/>
    </source>
</evidence>
<evidence type="ECO:0000256" key="4">
    <source>
        <dbReference type="ARBA" id="ARBA00023004"/>
    </source>
</evidence>